<dbReference type="CDD" id="cd05374">
    <property type="entry name" value="17beta-HSD-like_SDR_c"/>
    <property type="match status" value="1"/>
</dbReference>
<dbReference type="InterPro" id="IPR020904">
    <property type="entry name" value="Sc_DH/Rdtase_CS"/>
</dbReference>
<dbReference type="PANTHER" id="PTHR43976">
    <property type="entry name" value="SHORT CHAIN DEHYDROGENASE"/>
    <property type="match status" value="1"/>
</dbReference>
<keyword evidence="5" id="KW-1185">Reference proteome</keyword>
<evidence type="ECO:0000256" key="1">
    <source>
        <dbReference type="ARBA" id="ARBA00006484"/>
    </source>
</evidence>
<dbReference type="PRINTS" id="PR00081">
    <property type="entry name" value="GDHRDH"/>
</dbReference>
<proteinExistence type="inferred from homology"/>
<reference evidence="4 5" key="1">
    <citation type="submission" date="2019-01" db="EMBL/GenBank/DDBJ databases">
        <title>Mucilaginibacter antarcticum sp. nov., isolated from antarctic soil.</title>
        <authorList>
            <person name="Yan Y.-Q."/>
            <person name="Du Z.-J."/>
        </authorList>
    </citation>
    <scope>NUCLEOTIDE SEQUENCE [LARGE SCALE GENOMIC DNA]</scope>
    <source>
        <strain evidence="4 5">F01003</strain>
    </source>
</reference>
<dbReference type="GO" id="GO:0016491">
    <property type="term" value="F:oxidoreductase activity"/>
    <property type="evidence" value="ECO:0007669"/>
    <property type="project" value="UniProtKB-KW"/>
</dbReference>
<sequence>MDNKKTWFITGASKGFGLSLVKQLLKAGHNVAATSRKVNDLISAVGVTASNFLPLEVELGNEDSVGCAIHQTNAAFKSIDVVINNAGYGIGGSIEELTDRETRDNFEVNVFGTLNVIRMVMPYMRSQQSGHIINISSIAGITGNTGWSVYAATKFSVVGLSEVLAQDVAEFGVKVTVVAPGAFRTSFLTGESLNMAKHPIADYSAVRDIHAKYLQMDGQQSGDPEKAAAAIIDVAQMENPPLYLLLGEDAYDRAMAKLEKLDREFRVNEAISKSMAYNA</sequence>
<comment type="similarity">
    <text evidence="1 3">Belongs to the short-chain dehydrogenases/reductases (SDR) family.</text>
</comment>
<organism evidence="4 5">
    <name type="scientific">Mucilaginibacter gilvus</name>
    <dbReference type="NCBI Taxonomy" id="2305909"/>
    <lineage>
        <taxon>Bacteria</taxon>
        <taxon>Pseudomonadati</taxon>
        <taxon>Bacteroidota</taxon>
        <taxon>Sphingobacteriia</taxon>
        <taxon>Sphingobacteriales</taxon>
        <taxon>Sphingobacteriaceae</taxon>
        <taxon>Mucilaginibacter</taxon>
    </lineage>
</organism>
<keyword evidence="2" id="KW-0560">Oxidoreductase</keyword>
<evidence type="ECO:0000313" key="5">
    <source>
        <dbReference type="Proteomes" id="UP000286701"/>
    </source>
</evidence>
<dbReference type="InterPro" id="IPR051911">
    <property type="entry name" value="SDR_oxidoreductase"/>
</dbReference>
<evidence type="ECO:0000256" key="3">
    <source>
        <dbReference type="RuleBase" id="RU000363"/>
    </source>
</evidence>
<accession>A0A444MPY3</accession>
<dbReference type="Proteomes" id="UP000286701">
    <property type="component" value="Unassembled WGS sequence"/>
</dbReference>
<dbReference type="RefSeq" id="WP_128533132.1">
    <property type="nucleotide sequence ID" value="NZ_SBIW01000003.1"/>
</dbReference>
<dbReference type="InterPro" id="IPR036291">
    <property type="entry name" value="NAD(P)-bd_dom_sf"/>
</dbReference>
<dbReference type="PROSITE" id="PS00061">
    <property type="entry name" value="ADH_SHORT"/>
    <property type="match status" value="1"/>
</dbReference>
<dbReference type="PANTHER" id="PTHR43976:SF16">
    <property type="entry name" value="SHORT-CHAIN DEHYDROGENASE_REDUCTASE FAMILY PROTEIN"/>
    <property type="match status" value="1"/>
</dbReference>
<dbReference type="Gene3D" id="3.40.50.720">
    <property type="entry name" value="NAD(P)-binding Rossmann-like Domain"/>
    <property type="match status" value="1"/>
</dbReference>
<name>A0A444MPY3_9SPHI</name>
<dbReference type="InterPro" id="IPR002347">
    <property type="entry name" value="SDR_fam"/>
</dbReference>
<dbReference type="EMBL" id="SBIW01000003">
    <property type="protein sequence ID" value="RWY53698.1"/>
    <property type="molecule type" value="Genomic_DNA"/>
</dbReference>
<evidence type="ECO:0000256" key="2">
    <source>
        <dbReference type="ARBA" id="ARBA00023002"/>
    </source>
</evidence>
<comment type="caution">
    <text evidence="4">The sequence shown here is derived from an EMBL/GenBank/DDBJ whole genome shotgun (WGS) entry which is preliminary data.</text>
</comment>
<protein>
    <submittedName>
        <fullName evidence="4">SDR family NAD(P)-dependent oxidoreductase</fullName>
    </submittedName>
</protein>
<evidence type="ECO:0000313" key="4">
    <source>
        <dbReference type="EMBL" id="RWY53698.1"/>
    </source>
</evidence>
<dbReference type="PRINTS" id="PR00080">
    <property type="entry name" value="SDRFAMILY"/>
</dbReference>
<dbReference type="AlphaFoldDB" id="A0A444MPY3"/>
<gene>
    <name evidence="4" type="ORF">EPL05_06400</name>
</gene>
<dbReference type="Pfam" id="PF00106">
    <property type="entry name" value="adh_short"/>
    <property type="match status" value="1"/>
</dbReference>
<dbReference type="SUPFAM" id="SSF51735">
    <property type="entry name" value="NAD(P)-binding Rossmann-fold domains"/>
    <property type="match status" value="1"/>
</dbReference>
<dbReference type="OrthoDB" id="1235794at2"/>